<gene>
    <name evidence="2" type="ORF">NM686_000310</name>
</gene>
<keyword evidence="1" id="KW-0175">Coiled coil</keyword>
<keyword evidence="3" id="KW-1185">Reference proteome</keyword>
<protein>
    <submittedName>
        <fullName evidence="2">MerR family transcriptional regulator</fullName>
    </submittedName>
</protein>
<sequence length="102" mass="11394">MPNTEIMIATVVEETYLSVEQLAALCAVEPDWVLQHLQDGLLSAAKLESGAWCFSSVELTRAKRILTIERNFDALPELAALVADLQEELDSLRRQLLRAGKR</sequence>
<feature type="coiled-coil region" evidence="1">
    <location>
        <begin position="75"/>
        <end position="102"/>
    </location>
</feature>
<dbReference type="RefSeq" id="WP_255189950.1">
    <property type="nucleotide sequence ID" value="NZ_CP113517.1"/>
</dbReference>
<evidence type="ECO:0000256" key="1">
    <source>
        <dbReference type="SAM" id="Coils"/>
    </source>
</evidence>
<accession>A0ABY7GKG7</accession>
<evidence type="ECO:0000313" key="3">
    <source>
        <dbReference type="Proteomes" id="UP001162780"/>
    </source>
</evidence>
<dbReference type="Proteomes" id="UP001162780">
    <property type="component" value="Chromosome"/>
</dbReference>
<proteinExistence type="predicted"/>
<evidence type="ECO:0000313" key="2">
    <source>
        <dbReference type="EMBL" id="WAR44984.1"/>
    </source>
</evidence>
<reference evidence="2" key="1">
    <citation type="submission" date="2022-11" db="EMBL/GenBank/DDBJ databases">
        <title>Methylomonas rapida sp. nov., Carotenoid-Producing Obligate Methanotrophs with High Growth Characteristics and Biotechnological Potential.</title>
        <authorList>
            <person name="Tikhonova E.N."/>
            <person name="Suleimanov R.Z."/>
            <person name="Miroshnikov K."/>
            <person name="Oshkin I.Y."/>
            <person name="Belova S.E."/>
            <person name="Danilova O.V."/>
            <person name="Ashikhmin A."/>
            <person name="Konopkin A."/>
            <person name="But S.Y."/>
            <person name="Khmelenina V.N."/>
            <person name="Kuznetsov N."/>
            <person name="Pimenov N.V."/>
            <person name="Dedysh S.N."/>
        </authorList>
    </citation>
    <scope>NUCLEOTIDE SEQUENCE</scope>
    <source>
        <strain evidence="2">MP1</strain>
    </source>
</reference>
<name>A0ABY7GKG7_9GAMM</name>
<organism evidence="2 3">
    <name type="scientific">Methylomonas rapida</name>
    <dbReference type="NCBI Taxonomy" id="2963939"/>
    <lineage>
        <taxon>Bacteria</taxon>
        <taxon>Pseudomonadati</taxon>
        <taxon>Pseudomonadota</taxon>
        <taxon>Gammaproteobacteria</taxon>
        <taxon>Methylococcales</taxon>
        <taxon>Methylococcaceae</taxon>
        <taxon>Methylomonas</taxon>
    </lineage>
</organism>
<dbReference type="EMBL" id="CP113517">
    <property type="protein sequence ID" value="WAR44984.1"/>
    <property type="molecule type" value="Genomic_DNA"/>
</dbReference>
<dbReference type="Gene3D" id="1.10.1660.10">
    <property type="match status" value="1"/>
</dbReference>